<protein>
    <recommendedName>
        <fullName evidence="2">histidine kinase</fullName>
        <ecNumber evidence="2">2.7.13.3</ecNumber>
    </recommendedName>
</protein>
<feature type="transmembrane region" description="Helical" evidence="10">
    <location>
        <begin position="225"/>
        <end position="243"/>
    </location>
</feature>
<accession>A0A2V5KG73</accession>
<dbReference type="EC" id="2.7.13.3" evidence="2"/>
<reference evidence="12 13" key="1">
    <citation type="submission" date="2018-05" db="EMBL/GenBank/DDBJ databases">
        <title>Paenibacillus flagellatus sp. nov., isolated from selenium mineral soil.</title>
        <authorList>
            <person name="Dai X."/>
        </authorList>
    </citation>
    <scope>NUCLEOTIDE SEQUENCE [LARGE SCALE GENOMIC DNA]</scope>
    <source>
        <strain evidence="12 13">DXL2</strain>
    </source>
</reference>
<feature type="region of interest" description="Disordered" evidence="9">
    <location>
        <begin position="182"/>
        <end position="211"/>
    </location>
</feature>
<dbReference type="GO" id="GO:0016020">
    <property type="term" value="C:membrane"/>
    <property type="evidence" value="ECO:0007669"/>
    <property type="project" value="InterPro"/>
</dbReference>
<keyword evidence="3" id="KW-0597">Phosphoprotein</keyword>
<dbReference type="SUPFAM" id="SSF55781">
    <property type="entry name" value="GAF domain-like"/>
    <property type="match status" value="1"/>
</dbReference>
<dbReference type="SUPFAM" id="SSF55874">
    <property type="entry name" value="ATPase domain of HSP90 chaperone/DNA topoisomerase II/histidine kinase"/>
    <property type="match status" value="1"/>
</dbReference>
<evidence type="ECO:0000313" key="12">
    <source>
        <dbReference type="EMBL" id="PYI57263.1"/>
    </source>
</evidence>
<dbReference type="InterPro" id="IPR036890">
    <property type="entry name" value="HATPase_C_sf"/>
</dbReference>
<sequence length="918" mass="100152">MFNSRDTDTNAPSGMTLGSPVANADQTIAVVTILPMMIASVVAKPIHPVSLACTMYVAIVPTDMSTQAMKPNVSSCGLSVPHTIEVGVMPIRATPASKQIMPSALTNCVPFISFILPIVSSRCAYRNRRDTPAARERNPVGPRIFGVPIRERRERDREARREYRPFLCSTRRGGSYNKKNRLMMRKDGTMERLQPNERLSPPPEKGRRPDLPVLSSSRGSAWGRIALQVLVVVFALITASLYVGSIPSYYAELVSTCLSHGCGNLVPAMPLPEGGWPLETYALLFVLIDVGFTFAFYVCSAILLWKGFREPVALLAALAMVAFGTSFPSLAFVASGGSGFDHLWFSVVSMLGWITISLLFFVFPDGRFVPRWSRLIFAVIATVSAANLAYGGSMWEALDIPAYLQLGWYVSSTLVLIYSQVYRFRRLSSPAERQQTKWVVFGVSIGFIGFIGMSMLFDPQFHDGSAPTYVYLNAVLNAALTAIPVTLTLAVTRRRLWDIDPLVNRTLVYAALTVAVVLLYTLAVLYLGQLFQTKNRFVESLLASAVVAVAFAPLKEWLQRHVNRLMKGRHDDPYGVLLDLGNQLIRPLPPDAMLGAVVRTVKTALRLPYTGIALGVGGHETMVASEGEPVDDPHTFPIIHRGEEVGTLYLASRSPGEAFSSEDGKLLDVLLRQAGPIVENVNMTLGMQLLVRDLQESREKLVLAREEERRQIRNNLHDDLAPRLAALALNAATAQKYVAKEPAAAIEMLSDLRQMIRSTVEEIRTLVHELRPPALDELGLVGALQIRIDELNKASLSPSGERRPDALHIRLLTPTPLPSLPAAVEVAVYRIVTESLANVVKHAKATSCTVRLDVSAGKELAVEIADNGTGIPARSQPAGGAGGIGLGSIRERAAELGGQCSIERMEQGGTRVSASFPL</sequence>
<dbReference type="InterPro" id="IPR029016">
    <property type="entry name" value="GAF-like_dom_sf"/>
</dbReference>
<dbReference type="PROSITE" id="PS50109">
    <property type="entry name" value="HIS_KIN"/>
    <property type="match status" value="1"/>
</dbReference>
<keyword evidence="6 12" id="KW-0418">Kinase</keyword>
<keyword evidence="13" id="KW-1185">Reference proteome</keyword>
<feature type="transmembrane region" description="Helical" evidence="10">
    <location>
        <begin position="469"/>
        <end position="491"/>
    </location>
</feature>
<dbReference type="InterPro" id="IPR011712">
    <property type="entry name" value="Sig_transdc_His_kin_sub3_dim/P"/>
</dbReference>
<dbReference type="Proteomes" id="UP000247476">
    <property type="component" value="Unassembled WGS sequence"/>
</dbReference>
<evidence type="ECO:0000313" key="13">
    <source>
        <dbReference type="Proteomes" id="UP000247476"/>
    </source>
</evidence>
<keyword evidence="10" id="KW-0472">Membrane</keyword>
<evidence type="ECO:0000256" key="3">
    <source>
        <dbReference type="ARBA" id="ARBA00022553"/>
    </source>
</evidence>
<dbReference type="GO" id="GO:0000155">
    <property type="term" value="F:phosphorelay sensor kinase activity"/>
    <property type="evidence" value="ECO:0007669"/>
    <property type="project" value="InterPro"/>
</dbReference>
<evidence type="ECO:0000259" key="11">
    <source>
        <dbReference type="PROSITE" id="PS50109"/>
    </source>
</evidence>
<dbReference type="EMBL" id="QJVJ01000001">
    <property type="protein sequence ID" value="PYI57263.1"/>
    <property type="molecule type" value="Genomic_DNA"/>
</dbReference>
<evidence type="ECO:0000256" key="4">
    <source>
        <dbReference type="ARBA" id="ARBA00022679"/>
    </source>
</evidence>
<dbReference type="AlphaFoldDB" id="A0A2V5KG73"/>
<organism evidence="12 13">
    <name type="scientific">Paenibacillus flagellatus</name>
    <dbReference type="NCBI Taxonomy" id="2211139"/>
    <lineage>
        <taxon>Bacteria</taxon>
        <taxon>Bacillati</taxon>
        <taxon>Bacillota</taxon>
        <taxon>Bacilli</taxon>
        <taxon>Bacillales</taxon>
        <taxon>Paenibacillaceae</taxon>
        <taxon>Paenibacillus</taxon>
    </lineage>
</organism>
<keyword evidence="4" id="KW-0808">Transferase</keyword>
<proteinExistence type="predicted"/>
<dbReference type="Gene3D" id="3.30.450.40">
    <property type="match status" value="1"/>
</dbReference>
<evidence type="ECO:0000256" key="10">
    <source>
        <dbReference type="SAM" id="Phobius"/>
    </source>
</evidence>
<dbReference type="InterPro" id="IPR050482">
    <property type="entry name" value="Sensor_HK_TwoCompSys"/>
</dbReference>
<feature type="domain" description="Histidine kinase" evidence="11">
    <location>
        <begin position="715"/>
        <end position="918"/>
    </location>
</feature>
<evidence type="ECO:0000256" key="1">
    <source>
        <dbReference type="ARBA" id="ARBA00000085"/>
    </source>
</evidence>
<feature type="transmembrane region" description="Helical" evidence="10">
    <location>
        <begin position="100"/>
        <end position="119"/>
    </location>
</feature>
<keyword evidence="7" id="KW-0067">ATP-binding</keyword>
<feature type="transmembrane region" description="Helical" evidence="10">
    <location>
        <begin position="281"/>
        <end position="305"/>
    </location>
</feature>
<dbReference type="GO" id="GO:0005524">
    <property type="term" value="F:ATP binding"/>
    <property type="evidence" value="ECO:0007669"/>
    <property type="project" value="UniProtKB-KW"/>
</dbReference>
<dbReference type="PANTHER" id="PTHR24421:SF10">
    <property type="entry name" value="NITRATE_NITRITE SENSOR PROTEIN NARQ"/>
    <property type="match status" value="1"/>
</dbReference>
<comment type="caution">
    <text evidence="12">The sequence shown here is derived from an EMBL/GenBank/DDBJ whole genome shotgun (WGS) entry which is preliminary data.</text>
</comment>
<feature type="transmembrane region" description="Helical" evidence="10">
    <location>
        <begin position="343"/>
        <end position="363"/>
    </location>
</feature>
<dbReference type="CDD" id="cd16917">
    <property type="entry name" value="HATPase_UhpB-NarQ-NarX-like"/>
    <property type="match status" value="1"/>
</dbReference>
<dbReference type="Pfam" id="PF02518">
    <property type="entry name" value="HATPase_c"/>
    <property type="match status" value="1"/>
</dbReference>
<feature type="transmembrane region" description="Helical" evidence="10">
    <location>
        <begin position="507"/>
        <end position="528"/>
    </location>
</feature>
<keyword evidence="10" id="KW-0812">Transmembrane</keyword>
<comment type="catalytic activity">
    <reaction evidence="1">
        <text>ATP + protein L-histidine = ADP + protein N-phospho-L-histidine.</text>
        <dbReference type="EC" id="2.7.13.3"/>
    </reaction>
</comment>
<evidence type="ECO:0000256" key="9">
    <source>
        <dbReference type="SAM" id="MobiDB-lite"/>
    </source>
</evidence>
<evidence type="ECO:0000256" key="5">
    <source>
        <dbReference type="ARBA" id="ARBA00022741"/>
    </source>
</evidence>
<feature type="transmembrane region" description="Helical" evidence="10">
    <location>
        <begin position="438"/>
        <end position="457"/>
    </location>
</feature>
<dbReference type="GO" id="GO:0046983">
    <property type="term" value="F:protein dimerization activity"/>
    <property type="evidence" value="ECO:0007669"/>
    <property type="project" value="InterPro"/>
</dbReference>
<dbReference type="InterPro" id="IPR005467">
    <property type="entry name" value="His_kinase_dom"/>
</dbReference>
<feature type="transmembrane region" description="Helical" evidence="10">
    <location>
        <begin position="400"/>
        <end position="418"/>
    </location>
</feature>
<evidence type="ECO:0000256" key="2">
    <source>
        <dbReference type="ARBA" id="ARBA00012438"/>
    </source>
</evidence>
<dbReference type="Gene3D" id="3.30.565.10">
    <property type="entry name" value="Histidine kinase-like ATPase, C-terminal domain"/>
    <property type="match status" value="1"/>
</dbReference>
<keyword evidence="8" id="KW-0902">Two-component regulatory system</keyword>
<dbReference type="InterPro" id="IPR003594">
    <property type="entry name" value="HATPase_dom"/>
</dbReference>
<evidence type="ECO:0000256" key="7">
    <source>
        <dbReference type="ARBA" id="ARBA00022840"/>
    </source>
</evidence>
<dbReference type="Pfam" id="PF07730">
    <property type="entry name" value="HisKA_3"/>
    <property type="match status" value="1"/>
</dbReference>
<gene>
    <name evidence="12" type="ORF">DLM86_02130</name>
</gene>
<feature type="transmembrane region" description="Helical" evidence="10">
    <location>
        <begin position="312"/>
        <end position="331"/>
    </location>
</feature>
<dbReference type="PANTHER" id="PTHR24421">
    <property type="entry name" value="NITRATE/NITRITE SENSOR PROTEIN NARX-RELATED"/>
    <property type="match status" value="1"/>
</dbReference>
<dbReference type="SMART" id="SM00387">
    <property type="entry name" value="HATPase_c"/>
    <property type="match status" value="1"/>
</dbReference>
<feature type="transmembrane region" description="Helical" evidence="10">
    <location>
        <begin position="375"/>
        <end position="394"/>
    </location>
</feature>
<name>A0A2V5KG73_9BACL</name>
<dbReference type="Gene3D" id="1.20.5.1930">
    <property type="match status" value="1"/>
</dbReference>
<evidence type="ECO:0000256" key="6">
    <source>
        <dbReference type="ARBA" id="ARBA00022777"/>
    </source>
</evidence>
<keyword evidence="5" id="KW-0547">Nucleotide-binding</keyword>
<evidence type="ECO:0000256" key="8">
    <source>
        <dbReference type="ARBA" id="ARBA00023012"/>
    </source>
</evidence>
<keyword evidence="10" id="KW-1133">Transmembrane helix</keyword>